<proteinExistence type="predicted"/>
<dbReference type="EMBL" id="SZPY01000001">
    <property type="protein sequence ID" value="TKI63776.1"/>
    <property type="molecule type" value="Genomic_DNA"/>
</dbReference>
<evidence type="ECO:0000313" key="2">
    <source>
        <dbReference type="EMBL" id="TKI63776.1"/>
    </source>
</evidence>
<feature type="transmembrane region" description="Helical" evidence="1">
    <location>
        <begin position="6"/>
        <end position="27"/>
    </location>
</feature>
<dbReference type="Proteomes" id="UP000307808">
    <property type="component" value="Unassembled WGS sequence"/>
</dbReference>
<comment type="caution">
    <text evidence="2">The sequence shown here is derived from an EMBL/GenBank/DDBJ whole genome shotgun (WGS) entry which is preliminary data.</text>
</comment>
<sequence length="121" mass="13191">MDLKRVLPTGVAVVSTIAAGVCAFGWYTSATWGEEEDFSSCKDLGGLLELTYTYGSGDVLRFTQDPRGKDMTLSYQVKQAGGDQPAIAYIDRLLVTDRGGKVYDPDGKIIECEQVDPEDQD</sequence>
<keyword evidence="1" id="KW-0472">Membrane</keyword>
<protein>
    <submittedName>
        <fullName evidence="2">Uncharacterized protein</fullName>
    </submittedName>
</protein>
<reference evidence="2 3" key="1">
    <citation type="submission" date="2019-04" db="EMBL/GenBank/DDBJ databases">
        <authorList>
            <person name="Dong K."/>
        </authorList>
    </citation>
    <scope>NUCLEOTIDE SEQUENCE [LARGE SCALE GENOMIC DNA]</scope>
    <source>
        <strain evidence="3">dk3543</strain>
    </source>
</reference>
<gene>
    <name evidence="2" type="ORF">FC770_00875</name>
</gene>
<evidence type="ECO:0000313" key="3">
    <source>
        <dbReference type="Proteomes" id="UP000307808"/>
    </source>
</evidence>
<accession>A0A4U2YQR9</accession>
<keyword evidence="1" id="KW-1133">Transmembrane helix</keyword>
<keyword evidence="3" id="KW-1185">Reference proteome</keyword>
<evidence type="ECO:0000256" key="1">
    <source>
        <dbReference type="SAM" id="Phobius"/>
    </source>
</evidence>
<name>A0A4U2YQR9_9ACTN</name>
<dbReference type="AlphaFoldDB" id="A0A4U2YQR9"/>
<keyword evidence="1" id="KW-0812">Transmembrane</keyword>
<dbReference type="RefSeq" id="WP_137064241.1">
    <property type="nucleotide sequence ID" value="NZ_CP040748.1"/>
</dbReference>
<organism evidence="2 3">
    <name type="scientific">Nocardioides jishulii</name>
    <dbReference type="NCBI Taxonomy" id="2575440"/>
    <lineage>
        <taxon>Bacteria</taxon>
        <taxon>Bacillati</taxon>
        <taxon>Actinomycetota</taxon>
        <taxon>Actinomycetes</taxon>
        <taxon>Propionibacteriales</taxon>
        <taxon>Nocardioidaceae</taxon>
        <taxon>Nocardioides</taxon>
    </lineage>
</organism>